<name>A0A354M644_9BACT</name>
<dbReference type="EMBL" id="DNWC01000167">
    <property type="protein sequence ID" value="HBJ09983.1"/>
    <property type="molecule type" value="Genomic_DNA"/>
</dbReference>
<feature type="region of interest" description="Disordered" evidence="1">
    <location>
        <begin position="89"/>
        <end position="108"/>
    </location>
</feature>
<accession>A0A354M644</accession>
<dbReference type="Proteomes" id="UP000262954">
    <property type="component" value="Unassembled WGS sequence"/>
</dbReference>
<sequence>MFEFFENPDLFCDLSVELNNNLLFANAEQAKKFLSFRENLLAKGENLESAFEPIPARLSVVVFNEMANGLPPSPAGKRYRIAATSLNVYRGGPNHRQRRERRVRQPGL</sequence>
<organism evidence="2 3">
    <name type="scientific">Coprobacter fastidiosus</name>
    <dbReference type="NCBI Taxonomy" id="1099853"/>
    <lineage>
        <taxon>Bacteria</taxon>
        <taxon>Pseudomonadati</taxon>
        <taxon>Bacteroidota</taxon>
        <taxon>Bacteroidia</taxon>
        <taxon>Bacteroidales</taxon>
        <taxon>Barnesiellaceae</taxon>
        <taxon>Coprobacter</taxon>
    </lineage>
</organism>
<comment type="caution">
    <text evidence="2">The sequence shown here is derived from an EMBL/GenBank/DDBJ whole genome shotgun (WGS) entry which is preliminary data.</text>
</comment>
<evidence type="ECO:0000256" key="1">
    <source>
        <dbReference type="SAM" id="MobiDB-lite"/>
    </source>
</evidence>
<evidence type="ECO:0000313" key="2">
    <source>
        <dbReference type="EMBL" id="HBJ09983.1"/>
    </source>
</evidence>
<dbReference type="AlphaFoldDB" id="A0A354M644"/>
<reference evidence="2 3" key="1">
    <citation type="journal article" date="2018" name="Nat. Biotechnol.">
        <title>A standardized bacterial taxonomy based on genome phylogeny substantially revises the tree of life.</title>
        <authorList>
            <person name="Parks D.H."/>
            <person name="Chuvochina M."/>
            <person name="Waite D.W."/>
            <person name="Rinke C."/>
            <person name="Skarshewski A."/>
            <person name="Chaumeil P.A."/>
            <person name="Hugenholtz P."/>
        </authorList>
    </citation>
    <scope>NUCLEOTIDE SEQUENCE [LARGE SCALE GENOMIC DNA]</scope>
    <source>
        <strain evidence="2">UBA11482</strain>
    </source>
</reference>
<feature type="compositionally biased region" description="Basic residues" evidence="1">
    <location>
        <begin position="93"/>
        <end position="108"/>
    </location>
</feature>
<protein>
    <submittedName>
        <fullName evidence="2">Uncharacterized protein</fullName>
    </submittedName>
</protein>
<evidence type="ECO:0000313" key="3">
    <source>
        <dbReference type="Proteomes" id="UP000262954"/>
    </source>
</evidence>
<proteinExistence type="predicted"/>
<gene>
    <name evidence="2" type="ORF">DDY73_13380</name>
</gene>